<evidence type="ECO:0000256" key="2">
    <source>
        <dbReference type="ARBA" id="ARBA00004911"/>
    </source>
</evidence>
<evidence type="ECO:0000256" key="18">
    <source>
        <dbReference type="PIRSR" id="PIRSR001355-4"/>
    </source>
</evidence>
<dbReference type="InterPro" id="IPR001985">
    <property type="entry name" value="S-AdoMet_decarboxylase_euk"/>
</dbReference>
<protein>
    <recommendedName>
        <fullName evidence="4">adenosylmethionine decarboxylase</fullName>
        <ecNumber evidence="4">4.1.1.50</ecNumber>
    </recommendedName>
</protein>
<feature type="binding site" evidence="16">
    <location>
        <position position="93"/>
    </location>
    <ligand>
        <name>substrate</name>
    </ligand>
</feature>
<dbReference type="GO" id="GO:0004014">
    <property type="term" value="F:adenosylmethionine decarboxylase activity"/>
    <property type="evidence" value="ECO:0007669"/>
    <property type="project" value="UniProtKB-EC"/>
</dbReference>
<evidence type="ECO:0000256" key="12">
    <source>
        <dbReference type="ARBA" id="ARBA00023270"/>
    </source>
</evidence>
<dbReference type="PIRSF" id="PIRSF001355">
    <property type="entry name" value="S-AdenosylMet_decarboxylase"/>
    <property type="match status" value="1"/>
</dbReference>
<keyword evidence="9" id="KW-0620">Polyamine biosynthesis</keyword>
<evidence type="ECO:0000256" key="1">
    <source>
        <dbReference type="ARBA" id="ARBA00001928"/>
    </source>
</evidence>
<dbReference type="InterPro" id="IPR016067">
    <property type="entry name" value="S-AdoMet_deCO2ase_core"/>
</dbReference>
<evidence type="ECO:0000256" key="4">
    <source>
        <dbReference type="ARBA" id="ARBA00012357"/>
    </source>
</evidence>
<dbReference type="PANTHER" id="PTHR11570:SF0">
    <property type="entry name" value="S-ADENOSYLMETHIONINE DECARBOXYLASE PROENZYME"/>
    <property type="match status" value="1"/>
</dbReference>
<evidence type="ECO:0000256" key="14">
    <source>
        <dbReference type="ARBA" id="ARBA00048112"/>
    </source>
</evidence>
<evidence type="ECO:0000256" key="17">
    <source>
        <dbReference type="PIRSR" id="PIRSR001355-3"/>
    </source>
</evidence>
<feature type="site" description="Cleavage (non-hydrolytic); by autolysis" evidence="18">
    <location>
        <begin position="93"/>
        <end position="94"/>
    </location>
</feature>
<name>A0A1I8BIV0_MELHA</name>
<evidence type="ECO:0000256" key="9">
    <source>
        <dbReference type="ARBA" id="ARBA00023115"/>
    </source>
</evidence>
<dbReference type="Proteomes" id="UP000095281">
    <property type="component" value="Unplaced"/>
</dbReference>
<evidence type="ECO:0000256" key="15">
    <source>
        <dbReference type="PIRSR" id="PIRSR001355-1"/>
    </source>
</evidence>
<feature type="region of interest" description="Disordered" evidence="20">
    <location>
        <begin position="1"/>
        <end position="27"/>
    </location>
</feature>
<evidence type="ECO:0000256" key="6">
    <source>
        <dbReference type="ARBA" id="ARBA00022793"/>
    </source>
</evidence>
<evidence type="ECO:0000256" key="7">
    <source>
        <dbReference type="ARBA" id="ARBA00022813"/>
    </source>
</evidence>
<dbReference type="WBParaSite" id="MhA1_Contig26.frz3.gene22">
    <property type="protein sequence ID" value="MhA1_Contig26.frz3.gene22"/>
    <property type="gene ID" value="MhA1_Contig26.frz3.gene22"/>
</dbReference>
<dbReference type="Pfam" id="PF01536">
    <property type="entry name" value="SAM_decarbox"/>
    <property type="match status" value="1"/>
</dbReference>
<dbReference type="UniPathway" id="UPA00331">
    <property type="reaction ID" value="UER00451"/>
</dbReference>
<organism evidence="21 22">
    <name type="scientific">Meloidogyne hapla</name>
    <name type="common">Root-knot nematode worm</name>
    <dbReference type="NCBI Taxonomy" id="6305"/>
    <lineage>
        <taxon>Eukaryota</taxon>
        <taxon>Metazoa</taxon>
        <taxon>Ecdysozoa</taxon>
        <taxon>Nematoda</taxon>
        <taxon>Chromadorea</taxon>
        <taxon>Rhabditida</taxon>
        <taxon>Tylenchina</taxon>
        <taxon>Tylenchomorpha</taxon>
        <taxon>Tylenchoidea</taxon>
        <taxon>Meloidogynidae</taxon>
        <taxon>Meloidogyninae</taxon>
        <taxon>Meloidogyne</taxon>
    </lineage>
</organism>
<keyword evidence="12" id="KW-0704">Schiff base</keyword>
<evidence type="ECO:0000313" key="21">
    <source>
        <dbReference type="Proteomes" id="UP000095281"/>
    </source>
</evidence>
<dbReference type="SUPFAM" id="SSF56276">
    <property type="entry name" value="S-adenosylmethionine decarboxylase"/>
    <property type="match status" value="1"/>
</dbReference>
<comment type="similarity">
    <text evidence="3">Belongs to the eukaryotic AdoMetDC family.</text>
</comment>
<feature type="chain" id="PRO_5042323029" description="S-adenosylmethionine decarboxylase beta chain" evidence="19">
    <location>
        <begin position="1"/>
        <end position="93"/>
    </location>
</feature>
<evidence type="ECO:0000256" key="20">
    <source>
        <dbReference type="SAM" id="MobiDB-lite"/>
    </source>
</evidence>
<dbReference type="GO" id="GO:0008295">
    <property type="term" value="P:spermidine biosynthetic process"/>
    <property type="evidence" value="ECO:0007669"/>
    <property type="project" value="UniProtKB-KW"/>
</dbReference>
<feature type="binding site" evidence="16">
    <location>
        <position position="251"/>
    </location>
    <ligand>
        <name>substrate</name>
    </ligand>
</feature>
<keyword evidence="6" id="KW-0210">Decarboxylase</keyword>
<dbReference type="Gene3D" id="3.60.90.10">
    <property type="entry name" value="S-adenosylmethionine decarboxylase"/>
    <property type="match status" value="1"/>
</dbReference>
<feature type="compositionally biased region" description="Polar residues" evidence="20">
    <location>
        <begin position="15"/>
        <end position="27"/>
    </location>
</feature>
<keyword evidence="8" id="KW-0745">Spermidine biosynthesis</keyword>
<dbReference type="OMA" id="WFEESSN"/>
<dbReference type="AlphaFoldDB" id="A0A1I8BIV0"/>
<dbReference type="PROSITE" id="PS01336">
    <property type="entry name" value="ADOMETDC"/>
    <property type="match status" value="1"/>
</dbReference>
<evidence type="ECO:0000313" key="22">
    <source>
        <dbReference type="WBParaSite" id="MhA1_Contig26.frz3.gene22"/>
    </source>
</evidence>
<dbReference type="InterPro" id="IPR018166">
    <property type="entry name" value="S-AdoMet_deCO2ase_CS"/>
</dbReference>
<keyword evidence="10" id="KW-0865">Zymogen</keyword>
<keyword evidence="7 18" id="KW-0068">Autocatalytic cleavage</keyword>
<comment type="catalytic activity">
    <reaction evidence="14">
        <text>S-adenosyl-L-methionine + H(+) = S-adenosyl 3-(methylsulfanyl)propylamine + CO2</text>
        <dbReference type="Rhea" id="RHEA:15981"/>
        <dbReference type="ChEBI" id="CHEBI:15378"/>
        <dbReference type="ChEBI" id="CHEBI:16526"/>
        <dbReference type="ChEBI" id="CHEBI:57443"/>
        <dbReference type="ChEBI" id="CHEBI:59789"/>
        <dbReference type="EC" id="4.1.1.50"/>
    </reaction>
</comment>
<evidence type="ECO:0000256" key="10">
    <source>
        <dbReference type="ARBA" id="ARBA00023145"/>
    </source>
</evidence>
<dbReference type="PANTHER" id="PTHR11570">
    <property type="entry name" value="S-ADENOSYLMETHIONINE DECARBOXYLASE"/>
    <property type="match status" value="1"/>
</dbReference>
<dbReference type="GO" id="GO:0006597">
    <property type="term" value="P:spermine biosynthetic process"/>
    <property type="evidence" value="ECO:0007669"/>
    <property type="project" value="InterPro"/>
</dbReference>
<sequence>MVEMTCDLAPDQAKLTPTQPKTTEQQNTKQFENSEHFFEGAEKLLEIWFSGKDKSASLRLIPKHELDRLMDIAGCKILQVLRTEQIDSYLLSESSLFVSDRRLILKTCGQTRPILVIDELLKLASVYARMDIVTNVYYSRKNFFCPQLHATFDEEISLLDGFFEGGTAYCMGPLNQDRWYLYTLTSTPPKPVSAQPKLPDHTLELQMTGIPSELLRVYSWAECPSGAAECTRRSGILDLLPRETLIQDELFKPVGYSMNGVIDHDEYVTIHVTPEPEFCYASFETNHRRGCLFEQTRKVLNIYKPARFILTLFASKLSVEARASQQRFWKEELEGYKRVSVQMLRLQQDKVLFALFVRDDAEENENFYDQENVQLNGNNKISNTLAKTKGGNADGRCNEPR</sequence>
<comment type="pathway">
    <text evidence="2">Amine and polyamine biosynthesis; S-adenosylmethioninamine biosynthesis; S-adenosylmethioninamine from S-adenosyl-L-methionine: step 1/1.</text>
</comment>
<dbReference type="EC" id="4.1.1.50" evidence="4"/>
<keyword evidence="5" id="KW-0949">S-adenosyl-L-methionine</keyword>
<feature type="binding site" evidence="16">
    <location>
        <position position="275"/>
    </location>
    <ligand>
        <name>substrate</name>
    </ligand>
</feature>
<dbReference type="GO" id="GO:0005829">
    <property type="term" value="C:cytosol"/>
    <property type="evidence" value="ECO:0007669"/>
    <property type="project" value="TreeGrafter"/>
</dbReference>
<keyword evidence="21" id="KW-1185">Reference proteome</keyword>
<keyword evidence="11" id="KW-0456">Lyase</keyword>
<reference evidence="22" key="1">
    <citation type="submission" date="2016-11" db="UniProtKB">
        <authorList>
            <consortium name="WormBaseParasite"/>
        </authorList>
    </citation>
    <scope>IDENTIFICATION</scope>
</reference>
<keyword evidence="13" id="KW-0670">Pyruvate</keyword>
<feature type="active site" description="Proton acceptor; for processing activity" evidence="15">
    <location>
        <position position="271"/>
    </location>
</feature>
<evidence type="ECO:0000256" key="5">
    <source>
        <dbReference type="ARBA" id="ARBA00022691"/>
    </source>
</evidence>
<evidence type="ECO:0000256" key="19">
    <source>
        <dbReference type="PIRSR" id="PIRSR001355-5"/>
    </source>
</evidence>
<evidence type="ECO:0000256" key="11">
    <source>
        <dbReference type="ARBA" id="ARBA00023239"/>
    </source>
</evidence>
<feature type="binding site" evidence="16">
    <location>
        <position position="38"/>
    </location>
    <ligand>
        <name>substrate</name>
    </ligand>
</feature>
<evidence type="ECO:0000256" key="13">
    <source>
        <dbReference type="ARBA" id="ARBA00023317"/>
    </source>
</evidence>
<accession>A0A1I8BIV0</accession>
<comment type="cofactor">
    <cofactor evidence="1">
        <name>pyruvate</name>
        <dbReference type="ChEBI" id="CHEBI:15361"/>
    </cofactor>
</comment>
<evidence type="ECO:0000256" key="16">
    <source>
        <dbReference type="PIRSR" id="PIRSR001355-2"/>
    </source>
</evidence>
<dbReference type="NCBIfam" id="TIGR00535">
    <property type="entry name" value="SAM_DCase"/>
    <property type="match status" value="1"/>
</dbReference>
<dbReference type="InterPro" id="IPR048283">
    <property type="entry name" value="AdoMetDC-like"/>
</dbReference>
<proteinExistence type="inferred from homology"/>
<feature type="active site" description="Schiff-base intermediate with substrate; via pyruvic acid" evidence="15">
    <location>
        <position position="94"/>
    </location>
</feature>
<evidence type="ECO:0000256" key="8">
    <source>
        <dbReference type="ARBA" id="ARBA00023066"/>
    </source>
</evidence>
<evidence type="ECO:0000256" key="3">
    <source>
        <dbReference type="ARBA" id="ARBA00008466"/>
    </source>
</evidence>
<feature type="chain" id="PRO_5042323028" description="S-adenosylmethionine decarboxylase alpha chain" evidence="19">
    <location>
        <begin position="94"/>
        <end position="401"/>
    </location>
</feature>
<feature type="modified residue" description="Pyruvic acid (Ser); by autocatalysis" evidence="17">
    <location>
        <position position="94"/>
    </location>
</feature>
<feature type="active site" description="Proton donor; for catalytic activity" evidence="15">
    <location>
        <position position="108"/>
    </location>
</feature>
<feature type="active site" description="Proton acceptor; for processing activity" evidence="15">
    <location>
        <position position="257"/>
    </location>
</feature>
<feature type="region of interest" description="Disordered" evidence="20">
    <location>
        <begin position="379"/>
        <end position="401"/>
    </location>
</feature>